<evidence type="ECO:0000313" key="2">
    <source>
        <dbReference type="Proteomes" id="UP000483839"/>
    </source>
</evidence>
<accession>A0A6L6G8I1</accession>
<organism evidence="1 2">
    <name type="scientific">Streptococcus uberis</name>
    <dbReference type="NCBI Taxonomy" id="1349"/>
    <lineage>
        <taxon>Bacteria</taxon>
        <taxon>Bacillati</taxon>
        <taxon>Bacillota</taxon>
        <taxon>Bacilli</taxon>
        <taxon>Lactobacillales</taxon>
        <taxon>Streptococcaceae</taxon>
        <taxon>Streptococcus</taxon>
    </lineage>
</organism>
<comment type="caution">
    <text evidence="1">The sequence shown here is derived from an EMBL/GenBank/DDBJ whole genome shotgun (WGS) entry which is preliminary data.</text>
</comment>
<sequence>MANENISRLSSEVTTIYRELIQYDQLTNKFYVNETETEQYYNYDNESVKGVYLMKDSLNDEVTNGSTNISELVNKKIYEIEYVLKGNDINILISKNNRFKRADFSWIQRCIQEAWGSTISLVTLKGIVNLFKAGKFEAAAAKLASSTAGRIAGVAALFAFLATCGATTVS</sequence>
<name>A0A6L6G8I1_STRUB</name>
<protein>
    <submittedName>
        <fullName evidence="1">Uncharacterized protein</fullName>
    </submittedName>
</protein>
<gene>
    <name evidence="1" type="ORF">GKS16_01885</name>
</gene>
<dbReference type="AlphaFoldDB" id="A0A6L6G8I1"/>
<dbReference type="EMBL" id="WLXI01000010">
    <property type="protein sequence ID" value="MTD01036.1"/>
    <property type="molecule type" value="Genomic_DNA"/>
</dbReference>
<reference evidence="1 2" key="1">
    <citation type="submission" date="2019-11" db="EMBL/GenBank/DDBJ databases">
        <title>Streptococcus uberis isolated from clinical mastitis cases on a southeastern Queensland dairy.</title>
        <authorList>
            <person name="Workentine M.L."/>
            <person name="Price R."/>
            <person name="Olchowy T."/>
        </authorList>
    </citation>
    <scope>NUCLEOTIDE SEQUENCE [LARGE SCALE GENOMIC DNA]</scope>
    <source>
        <strain evidence="1 2">OLC4459-A17</strain>
    </source>
</reference>
<dbReference type="Proteomes" id="UP000483839">
    <property type="component" value="Unassembled WGS sequence"/>
</dbReference>
<proteinExistence type="predicted"/>
<evidence type="ECO:0000313" key="1">
    <source>
        <dbReference type="EMBL" id="MTD01036.1"/>
    </source>
</evidence>